<evidence type="ECO:0000313" key="2">
    <source>
        <dbReference type="EMBL" id="CAF3923573.1"/>
    </source>
</evidence>
<proteinExistence type="predicted"/>
<name>A0A819J2B8_9BILA</name>
<comment type="caution">
    <text evidence="2">The sequence shown here is derived from an EMBL/GenBank/DDBJ whole genome shotgun (WGS) entry which is preliminary data.</text>
</comment>
<evidence type="ECO:0000313" key="3">
    <source>
        <dbReference type="Proteomes" id="UP000663874"/>
    </source>
</evidence>
<organism evidence="2 3">
    <name type="scientific">Rotaria sordida</name>
    <dbReference type="NCBI Taxonomy" id="392033"/>
    <lineage>
        <taxon>Eukaryota</taxon>
        <taxon>Metazoa</taxon>
        <taxon>Spiralia</taxon>
        <taxon>Gnathifera</taxon>
        <taxon>Rotifera</taxon>
        <taxon>Eurotatoria</taxon>
        <taxon>Bdelloidea</taxon>
        <taxon>Philodinida</taxon>
        <taxon>Philodinidae</taxon>
        <taxon>Rotaria</taxon>
    </lineage>
</organism>
<dbReference type="EMBL" id="CAJOBE010004256">
    <property type="protein sequence ID" value="CAF3923573.1"/>
    <property type="molecule type" value="Genomic_DNA"/>
</dbReference>
<dbReference type="Proteomes" id="UP000663874">
    <property type="component" value="Unassembled WGS sequence"/>
</dbReference>
<sequence length="184" mass="20700">MSKCDNKNTNSDEGNNIRDLIMALRMENHNVITAETAQRNNRLIASGGITGIYDRLDPVIGYAAESLLPLREACVPLADILYNLSFYVELALEETPLEPPDGLTIDESAAIRLYTIEWERPHRSAHLYPPQKKKLPWYKKKRTIFELTLVTIICIAGIIVGAVLGSRRTPPPPIERADSREFEA</sequence>
<evidence type="ECO:0000256" key="1">
    <source>
        <dbReference type="SAM" id="Phobius"/>
    </source>
</evidence>
<feature type="transmembrane region" description="Helical" evidence="1">
    <location>
        <begin position="143"/>
        <end position="164"/>
    </location>
</feature>
<dbReference type="AlphaFoldDB" id="A0A819J2B8"/>
<reference evidence="2" key="1">
    <citation type="submission" date="2021-02" db="EMBL/GenBank/DDBJ databases">
        <authorList>
            <person name="Nowell W R."/>
        </authorList>
    </citation>
    <scope>NUCLEOTIDE SEQUENCE</scope>
</reference>
<accession>A0A819J2B8</accession>
<keyword evidence="1" id="KW-0812">Transmembrane</keyword>
<keyword evidence="1" id="KW-1133">Transmembrane helix</keyword>
<keyword evidence="1" id="KW-0472">Membrane</keyword>
<gene>
    <name evidence="2" type="ORF">FNK824_LOCUS21751</name>
</gene>
<protein>
    <submittedName>
        <fullName evidence="2">Uncharacterized protein</fullName>
    </submittedName>
</protein>